<evidence type="ECO:0000259" key="2">
    <source>
        <dbReference type="Pfam" id="PF13966"/>
    </source>
</evidence>
<dbReference type="InterPro" id="IPR036397">
    <property type="entry name" value="RNaseH_sf"/>
</dbReference>
<dbReference type="PANTHER" id="PTHR47723:SF19">
    <property type="entry name" value="POLYNUCLEOTIDYL TRANSFERASE, RIBONUCLEASE H-LIKE SUPERFAMILY PROTEIN"/>
    <property type="match status" value="1"/>
</dbReference>
<protein>
    <submittedName>
        <fullName evidence="3">Uncharacterized protein</fullName>
    </submittedName>
</protein>
<dbReference type="InterPro" id="IPR002156">
    <property type="entry name" value="RNaseH_domain"/>
</dbReference>
<dbReference type="EMBL" id="JBBPBK010000004">
    <property type="protein sequence ID" value="KAK9286716.1"/>
    <property type="molecule type" value="Genomic_DNA"/>
</dbReference>
<dbReference type="CDD" id="cd06222">
    <property type="entry name" value="RNase_H_like"/>
    <property type="match status" value="1"/>
</dbReference>
<feature type="domain" description="Reverse transcriptase zinc-binding" evidence="2">
    <location>
        <begin position="22"/>
        <end position="109"/>
    </location>
</feature>
<dbReference type="GO" id="GO:0004523">
    <property type="term" value="F:RNA-DNA hybrid ribonuclease activity"/>
    <property type="evidence" value="ECO:0007669"/>
    <property type="project" value="InterPro"/>
</dbReference>
<dbReference type="PANTHER" id="PTHR47723">
    <property type="entry name" value="OS05G0353850 PROTEIN"/>
    <property type="match status" value="1"/>
</dbReference>
<accession>A0AAP0RXF6</accession>
<evidence type="ECO:0000313" key="4">
    <source>
        <dbReference type="Proteomes" id="UP001415857"/>
    </source>
</evidence>
<dbReference type="InterPro" id="IPR044730">
    <property type="entry name" value="RNase_H-like_dom_plant"/>
</dbReference>
<evidence type="ECO:0000313" key="3">
    <source>
        <dbReference type="EMBL" id="KAK9286716.1"/>
    </source>
</evidence>
<keyword evidence="4" id="KW-1185">Reference proteome</keyword>
<dbReference type="SUPFAM" id="SSF53098">
    <property type="entry name" value="Ribonuclease H-like"/>
    <property type="match status" value="1"/>
</dbReference>
<evidence type="ECO:0000259" key="1">
    <source>
        <dbReference type="Pfam" id="PF13456"/>
    </source>
</evidence>
<dbReference type="Pfam" id="PF13456">
    <property type="entry name" value="RVT_3"/>
    <property type="match status" value="1"/>
</dbReference>
<feature type="domain" description="RNase H type-1" evidence="1">
    <location>
        <begin position="217"/>
        <end position="337"/>
    </location>
</feature>
<comment type="caution">
    <text evidence="3">The sequence shown here is derived from an EMBL/GenBank/DDBJ whole genome shotgun (WGS) entry which is preliminary data.</text>
</comment>
<dbReference type="Pfam" id="PF13966">
    <property type="entry name" value="zf-RVT"/>
    <property type="match status" value="1"/>
</dbReference>
<reference evidence="3 4" key="1">
    <citation type="journal article" date="2024" name="Plant J.">
        <title>Genome sequences and population genomics reveal climatic adaptation and genomic divergence between two closely related sweetgum species.</title>
        <authorList>
            <person name="Xu W.Q."/>
            <person name="Ren C.Q."/>
            <person name="Zhang X.Y."/>
            <person name="Comes H.P."/>
            <person name="Liu X.H."/>
            <person name="Li Y.G."/>
            <person name="Kettle C.J."/>
            <person name="Jalonen R."/>
            <person name="Gaisberger H."/>
            <person name="Ma Y.Z."/>
            <person name="Qiu Y.X."/>
        </authorList>
    </citation>
    <scope>NUCLEOTIDE SEQUENCE [LARGE SCALE GENOMIC DNA]</scope>
    <source>
        <strain evidence="3">Hangzhou</strain>
    </source>
</reference>
<proteinExistence type="predicted"/>
<sequence>MGSTVTATAMTTATVKIARIEFCSKSAYALAEDNYCPFPTSDCWGKIWKINSLPKIRNFLWLCCQKKLAYNALLHKRHIIESNLCPICFDHPETVEHILKDCDYAKEFWSLLNPSSNLNSNLPLVEWIIHNVGNYNRNLDILTPHAVIFPFAYWALWHNRNKIVFEQNLLLPKDNCEAVKAKATEFYHLFGKFKSPSRIERIMVKWDPPTAPFYKLNTDGSAIGSPGRASAGGLLRNHLGQWIWGFSRNLGLVSSIAAEIWALCDGLDMAIKCNISLLSVDMDATEAINLVRHELSLTHPLSSLLCDCRWLMSKFDTVCLEHKYHESNRCVDILARKGATLSYHCNIFEDHLVGYLNSLKLMLGVSATPVMY</sequence>
<dbReference type="AlphaFoldDB" id="A0AAP0RXF6"/>
<dbReference type="InterPro" id="IPR012337">
    <property type="entry name" value="RNaseH-like_sf"/>
</dbReference>
<name>A0AAP0RXF6_LIQFO</name>
<dbReference type="Proteomes" id="UP001415857">
    <property type="component" value="Unassembled WGS sequence"/>
</dbReference>
<dbReference type="InterPro" id="IPR026960">
    <property type="entry name" value="RVT-Znf"/>
</dbReference>
<gene>
    <name evidence="3" type="ORF">L1049_015119</name>
</gene>
<dbReference type="Gene3D" id="3.30.420.10">
    <property type="entry name" value="Ribonuclease H-like superfamily/Ribonuclease H"/>
    <property type="match status" value="1"/>
</dbReference>
<organism evidence="3 4">
    <name type="scientific">Liquidambar formosana</name>
    <name type="common">Formosan gum</name>
    <dbReference type="NCBI Taxonomy" id="63359"/>
    <lineage>
        <taxon>Eukaryota</taxon>
        <taxon>Viridiplantae</taxon>
        <taxon>Streptophyta</taxon>
        <taxon>Embryophyta</taxon>
        <taxon>Tracheophyta</taxon>
        <taxon>Spermatophyta</taxon>
        <taxon>Magnoliopsida</taxon>
        <taxon>eudicotyledons</taxon>
        <taxon>Gunneridae</taxon>
        <taxon>Pentapetalae</taxon>
        <taxon>Saxifragales</taxon>
        <taxon>Altingiaceae</taxon>
        <taxon>Liquidambar</taxon>
    </lineage>
</organism>
<dbReference type="InterPro" id="IPR053151">
    <property type="entry name" value="RNase_H-like"/>
</dbReference>
<dbReference type="GO" id="GO:0003676">
    <property type="term" value="F:nucleic acid binding"/>
    <property type="evidence" value="ECO:0007669"/>
    <property type="project" value="InterPro"/>
</dbReference>